<dbReference type="PROSITE" id="PS50878">
    <property type="entry name" value="RT_POL"/>
    <property type="match status" value="1"/>
</dbReference>
<dbReference type="Pfam" id="PF00078">
    <property type="entry name" value="RVT_1"/>
    <property type="match status" value="1"/>
</dbReference>
<dbReference type="EMBL" id="CACRXK020017075">
    <property type="protein sequence ID" value="CAB4030697.1"/>
    <property type="molecule type" value="Genomic_DNA"/>
</dbReference>
<dbReference type="Gene3D" id="3.60.10.10">
    <property type="entry name" value="Endonuclease/exonuclease/phosphatase"/>
    <property type="match status" value="1"/>
</dbReference>
<gene>
    <name evidence="1" type="ORF">PACLA_8A031977</name>
</gene>
<comment type="caution">
    <text evidence="1">The sequence shown here is derived from an EMBL/GenBank/DDBJ whole genome shotgun (WGS) entry which is preliminary data.</text>
</comment>
<dbReference type="SUPFAM" id="SSF56672">
    <property type="entry name" value="DNA/RNA polymerases"/>
    <property type="match status" value="1"/>
</dbReference>
<dbReference type="PANTHER" id="PTHR47027">
    <property type="entry name" value="REVERSE TRANSCRIPTASE DOMAIN-CONTAINING PROTEIN"/>
    <property type="match status" value="1"/>
</dbReference>
<accession>A0A6S7JHZ6</accession>
<dbReference type="GO" id="GO:0003824">
    <property type="term" value="F:catalytic activity"/>
    <property type="evidence" value="ECO:0007669"/>
    <property type="project" value="InterPro"/>
</dbReference>
<evidence type="ECO:0000313" key="2">
    <source>
        <dbReference type="Proteomes" id="UP001152795"/>
    </source>
</evidence>
<dbReference type="AlphaFoldDB" id="A0A6S7JHZ6"/>
<protein>
    <submittedName>
        <fullName evidence="1">Uncharacterized protein</fullName>
    </submittedName>
</protein>
<organism evidence="1 2">
    <name type="scientific">Paramuricea clavata</name>
    <name type="common">Red gorgonian</name>
    <name type="synonym">Violescent sea-whip</name>
    <dbReference type="NCBI Taxonomy" id="317549"/>
    <lineage>
        <taxon>Eukaryota</taxon>
        <taxon>Metazoa</taxon>
        <taxon>Cnidaria</taxon>
        <taxon>Anthozoa</taxon>
        <taxon>Octocorallia</taxon>
        <taxon>Malacalcyonacea</taxon>
        <taxon>Plexauridae</taxon>
        <taxon>Paramuricea</taxon>
    </lineage>
</organism>
<dbReference type="Pfam" id="PF03372">
    <property type="entry name" value="Exo_endo_phos"/>
    <property type="match status" value="1"/>
</dbReference>
<dbReference type="PANTHER" id="PTHR47027:SF20">
    <property type="entry name" value="REVERSE TRANSCRIPTASE-LIKE PROTEIN WITH RNA-DIRECTED DNA POLYMERASE DOMAIN"/>
    <property type="match status" value="1"/>
</dbReference>
<dbReference type="Proteomes" id="UP001152795">
    <property type="component" value="Unassembled WGS sequence"/>
</dbReference>
<dbReference type="InterPro" id="IPR000477">
    <property type="entry name" value="RT_dom"/>
</dbReference>
<dbReference type="InterPro" id="IPR036691">
    <property type="entry name" value="Endo/exonu/phosph_ase_sf"/>
</dbReference>
<sequence>MNSSSITISAWNINGLSHRTLGNKLSNSDFTKNIKDHDLIFLVETWSNKTDSIPGFKEISTCTATPKTNSSCRKSGGITLLIKNTLQPLIYTEKLTKNFLWCRIDKSILDSPHDLFICGVYIPPEKSPYYDEEIFKDLENDIAEFSTKGNIMLLGDFNARTSKLEDFVSKEGSTFIGDITETSYTPKNRENFDSTVNNHGKCLIELCKTCNLRILNGRTLGDSFGKPTFHGKNGTSLVDYIICDQDLIQNIKHFTVKPPTYLSDHSQILTWIRTKQQNTPESTYPTPTNTSTTTISHKLPLQFIWEINTATTFKENLKSTYTQRKLDELINSNPPATKEGLNNFSNQFQEIISDAAKKSLRIKKTKYRNKITNVCNKKWFDKECRLKRHFVRKLANQKHRDPLNSEIRKKYHEALKIYKDTLKHKKEIFHEKKLEDLEIAAETDPNSFWKNLKNMSDSCDDLSSSSTQITNQKWISHFENLHTKHNLGPKQEGILKNLELLENNIDDNNTLDDPITEDDIISAATKLKHKKSAYSDRIRNEMIKFSVNILLKGYHKLFNMILECGIFPEKWCEGLLTPIFKSGDKQDPNNYRGICVTSCIGKFFCLILNKRLNDFTQENNLVHHSQIGFQSGHRTADHVFTLKTLIDKHVTQNKNNKIYACFVDFKKAFDSVWHEGLYSKLLKYKIGGNFYRLIKSLYSNSKCAVKLSKSRTTFFPYSKGVRQGCTLSPLLFNLYINELTTLFNNTDSDPFILPNGSKLNCLLYADDLIILSRSRFGLQKCLNELQNWCSKWLMEVNLKKTKVMIFQKGNKKKTKPSFTLDSNTIEIVQEYCYLGIKLNSNGKFTLAMKQLGEKALHALYSIRRHLNLHNLNPKLAIKIFDTIISPILLYNSEVWGAYIKNDFNNWDNSQIEKTHLRFCKLYLGVGKKTTNIACRGELGKFPLIINIYKRLFKYIIHLNSLPEEALAKQAFLISKDLHSKRITSFYGNIMDILKSYNCNTQITELESIAIQTLSFIHDNIKQKYLNFWKHKLENSSKLKFYNTFKTEYQLEKYLSTIKNPTERKALTKFRVSNHKLMIELGRYQKIPREERLCEICQSGEVEDEYHFANWCKAYSNQRENFYTTLRNKLTIIIDQAQLVDIMKSTEHETILSLSKYISSCFTERNRYLEIGIAVS</sequence>
<dbReference type="OrthoDB" id="8961048at2759"/>
<reference evidence="1" key="1">
    <citation type="submission" date="2020-04" db="EMBL/GenBank/DDBJ databases">
        <authorList>
            <person name="Alioto T."/>
            <person name="Alioto T."/>
            <person name="Gomez Garrido J."/>
        </authorList>
    </citation>
    <scope>NUCLEOTIDE SEQUENCE</scope>
    <source>
        <strain evidence="1">A484AB</strain>
    </source>
</reference>
<dbReference type="InterPro" id="IPR005135">
    <property type="entry name" value="Endo/exonuclease/phosphatase"/>
</dbReference>
<keyword evidence="2" id="KW-1185">Reference proteome</keyword>
<dbReference type="InterPro" id="IPR043502">
    <property type="entry name" value="DNA/RNA_pol_sf"/>
</dbReference>
<dbReference type="Gene3D" id="3.30.70.270">
    <property type="match status" value="1"/>
</dbReference>
<dbReference type="SUPFAM" id="SSF56219">
    <property type="entry name" value="DNase I-like"/>
    <property type="match status" value="1"/>
</dbReference>
<dbReference type="CDD" id="cd01650">
    <property type="entry name" value="RT_nLTR_like"/>
    <property type="match status" value="1"/>
</dbReference>
<evidence type="ECO:0000313" key="1">
    <source>
        <dbReference type="EMBL" id="CAB4030697.1"/>
    </source>
</evidence>
<dbReference type="InterPro" id="IPR043128">
    <property type="entry name" value="Rev_trsase/Diguanyl_cyclase"/>
</dbReference>
<name>A0A6S7JHZ6_PARCT</name>
<proteinExistence type="predicted"/>